<feature type="compositionally biased region" description="Polar residues" evidence="1">
    <location>
        <begin position="8"/>
        <end position="24"/>
    </location>
</feature>
<dbReference type="InParanoid" id="A0A1C7N420"/>
<evidence type="ECO:0000313" key="2">
    <source>
        <dbReference type="EMBL" id="OBZ83885.1"/>
    </source>
</evidence>
<accession>A0A1C7N420</accession>
<protein>
    <submittedName>
        <fullName evidence="2">Uncharacterized protein</fullName>
    </submittedName>
</protein>
<evidence type="ECO:0000313" key="3">
    <source>
        <dbReference type="Proteomes" id="UP000093000"/>
    </source>
</evidence>
<reference evidence="2 3" key="1">
    <citation type="submission" date="2016-03" db="EMBL/GenBank/DDBJ databases">
        <title>Choanephora cucurbitarum.</title>
        <authorList>
            <person name="Min B."/>
            <person name="Park H."/>
            <person name="Park J.-H."/>
            <person name="Shin H.-D."/>
            <person name="Choi I.-G."/>
        </authorList>
    </citation>
    <scope>NUCLEOTIDE SEQUENCE [LARGE SCALE GENOMIC DNA]</scope>
    <source>
        <strain evidence="2 3">KUS-F28377</strain>
    </source>
</reference>
<gene>
    <name evidence="2" type="ORF">A0J61_08061</name>
</gene>
<name>A0A1C7N420_9FUNG</name>
<dbReference type="AlphaFoldDB" id="A0A1C7N420"/>
<comment type="caution">
    <text evidence="2">The sequence shown here is derived from an EMBL/GenBank/DDBJ whole genome shotgun (WGS) entry which is preliminary data.</text>
</comment>
<dbReference type="Proteomes" id="UP000093000">
    <property type="component" value="Unassembled WGS sequence"/>
</dbReference>
<keyword evidence="3" id="KW-1185">Reference proteome</keyword>
<sequence>MNDEPDTSETLSVASSQPTLGSSASKFIPQVDNIHPFIPGLAKNSISIETTGIQDVIPLKSHFGSLNPGKELMSFGGAKVELSYLQLCFYEIT</sequence>
<organism evidence="2 3">
    <name type="scientific">Choanephora cucurbitarum</name>
    <dbReference type="NCBI Taxonomy" id="101091"/>
    <lineage>
        <taxon>Eukaryota</taxon>
        <taxon>Fungi</taxon>
        <taxon>Fungi incertae sedis</taxon>
        <taxon>Mucoromycota</taxon>
        <taxon>Mucoromycotina</taxon>
        <taxon>Mucoromycetes</taxon>
        <taxon>Mucorales</taxon>
        <taxon>Mucorineae</taxon>
        <taxon>Choanephoraceae</taxon>
        <taxon>Choanephoroideae</taxon>
        <taxon>Choanephora</taxon>
    </lineage>
</organism>
<dbReference type="EMBL" id="LUGH01000588">
    <property type="protein sequence ID" value="OBZ83885.1"/>
    <property type="molecule type" value="Genomic_DNA"/>
</dbReference>
<evidence type="ECO:0000256" key="1">
    <source>
        <dbReference type="SAM" id="MobiDB-lite"/>
    </source>
</evidence>
<proteinExistence type="predicted"/>
<feature type="region of interest" description="Disordered" evidence="1">
    <location>
        <begin position="1"/>
        <end position="24"/>
    </location>
</feature>